<reference evidence="14" key="1">
    <citation type="submission" date="2017-04" db="EMBL/GenBank/DDBJ databases">
        <title>Complete Genome Sequences of Twelve Strains of a Stable Defined Moderately Diverse Mouse Microbiota 2 (sDMDMm2).</title>
        <authorList>
            <person name="Uchimura Y."/>
            <person name="Wyss M."/>
            <person name="Brugiroux S."/>
            <person name="Limenitakis J.P."/>
            <person name="Stecher B."/>
            <person name="McCoy K.D."/>
            <person name="Macpherson A.J."/>
        </authorList>
    </citation>
    <scope>NUCLEOTIDE SEQUENCE</scope>
    <source>
        <strain evidence="14">YL58</strain>
    </source>
</reference>
<keyword evidence="2" id="KW-1003">Cell membrane</keyword>
<evidence type="ECO:0000256" key="11">
    <source>
        <dbReference type="ARBA" id="ARBA00023136"/>
    </source>
</evidence>
<dbReference type="STRING" id="1796616.A4V09_16590"/>
<evidence type="ECO:0000256" key="7">
    <source>
        <dbReference type="ARBA" id="ARBA00022777"/>
    </source>
</evidence>
<organism evidence="14 15">
    <name type="scientific">Blautia pseudococcoides</name>
    <dbReference type="NCBI Taxonomy" id="1796616"/>
    <lineage>
        <taxon>Bacteria</taxon>
        <taxon>Bacillati</taxon>
        <taxon>Bacillota</taxon>
        <taxon>Clostridia</taxon>
        <taxon>Lachnospirales</taxon>
        <taxon>Lachnospiraceae</taxon>
        <taxon>Blautia</taxon>
    </lineage>
</organism>
<dbReference type="KEGG" id="byl:A4V09_16590"/>
<dbReference type="Gene3D" id="6.10.340.10">
    <property type="match status" value="1"/>
</dbReference>
<evidence type="ECO:0000313" key="14">
    <source>
        <dbReference type="EMBL" id="ANU77231.1"/>
    </source>
</evidence>
<dbReference type="PANTHER" id="PTHR34220">
    <property type="entry name" value="SENSOR HISTIDINE KINASE YPDA"/>
    <property type="match status" value="1"/>
</dbReference>
<dbReference type="GO" id="GO:0000155">
    <property type="term" value="F:phosphorelay sensor kinase activity"/>
    <property type="evidence" value="ECO:0007669"/>
    <property type="project" value="InterPro"/>
</dbReference>
<dbReference type="CDD" id="cd06225">
    <property type="entry name" value="HAMP"/>
    <property type="match status" value="1"/>
</dbReference>
<dbReference type="InterPro" id="IPR036890">
    <property type="entry name" value="HATPase_C_sf"/>
</dbReference>
<evidence type="ECO:0000256" key="1">
    <source>
        <dbReference type="ARBA" id="ARBA00004651"/>
    </source>
</evidence>
<keyword evidence="8" id="KW-0067">ATP-binding</keyword>
<feature type="transmembrane region" description="Helical" evidence="12">
    <location>
        <begin position="301"/>
        <end position="320"/>
    </location>
</feature>
<keyword evidence="5 12" id="KW-0812">Transmembrane</keyword>
<dbReference type="InterPro" id="IPR003660">
    <property type="entry name" value="HAMP_dom"/>
</dbReference>
<dbReference type="SUPFAM" id="SSF158472">
    <property type="entry name" value="HAMP domain-like"/>
    <property type="match status" value="1"/>
</dbReference>
<name>A0A1C7IC61_9FIRM</name>
<dbReference type="AlphaFoldDB" id="A0A1C7IC61"/>
<keyword evidence="10" id="KW-0902">Two-component regulatory system</keyword>
<keyword evidence="11 12" id="KW-0472">Membrane</keyword>
<accession>A0A1C7IC61</accession>
<keyword evidence="4" id="KW-0808">Transferase</keyword>
<evidence type="ECO:0000256" key="4">
    <source>
        <dbReference type="ARBA" id="ARBA00022679"/>
    </source>
</evidence>
<dbReference type="Pfam" id="PF06580">
    <property type="entry name" value="His_kinase"/>
    <property type="match status" value="1"/>
</dbReference>
<feature type="domain" description="HAMP" evidence="13">
    <location>
        <begin position="323"/>
        <end position="376"/>
    </location>
</feature>
<dbReference type="Gene3D" id="3.30.565.10">
    <property type="entry name" value="Histidine kinase-like ATPase, C-terminal domain"/>
    <property type="match status" value="1"/>
</dbReference>
<keyword evidence="9 12" id="KW-1133">Transmembrane helix</keyword>
<comment type="subcellular location">
    <subcellularLocation>
        <location evidence="1">Cell membrane</location>
        <topology evidence="1">Multi-pass membrane protein</topology>
    </subcellularLocation>
</comment>
<evidence type="ECO:0000256" key="3">
    <source>
        <dbReference type="ARBA" id="ARBA00022553"/>
    </source>
</evidence>
<evidence type="ECO:0000256" key="2">
    <source>
        <dbReference type="ARBA" id="ARBA00022475"/>
    </source>
</evidence>
<proteinExistence type="predicted"/>
<dbReference type="SUPFAM" id="SSF55874">
    <property type="entry name" value="ATPase domain of HSP90 chaperone/DNA topoisomerase II/histidine kinase"/>
    <property type="match status" value="1"/>
</dbReference>
<dbReference type="Proteomes" id="UP000092574">
    <property type="component" value="Chromosome"/>
</dbReference>
<evidence type="ECO:0000256" key="12">
    <source>
        <dbReference type="SAM" id="Phobius"/>
    </source>
</evidence>
<evidence type="ECO:0000256" key="9">
    <source>
        <dbReference type="ARBA" id="ARBA00022989"/>
    </source>
</evidence>
<dbReference type="Pfam" id="PF00672">
    <property type="entry name" value="HAMP"/>
    <property type="match status" value="1"/>
</dbReference>
<dbReference type="InterPro" id="IPR010559">
    <property type="entry name" value="Sig_transdc_His_kin_internal"/>
</dbReference>
<dbReference type="GO" id="GO:0005886">
    <property type="term" value="C:plasma membrane"/>
    <property type="evidence" value="ECO:0007669"/>
    <property type="project" value="UniProtKB-SubCell"/>
</dbReference>
<dbReference type="GO" id="GO:0005524">
    <property type="term" value="F:ATP binding"/>
    <property type="evidence" value="ECO:0007669"/>
    <property type="project" value="UniProtKB-KW"/>
</dbReference>
<dbReference type="PROSITE" id="PS50885">
    <property type="entry name" value="HAMP"/>
    <property type="match status" value="1"/>
</dbReference>
<dbReference type="PANTHER" id="PTHR34220:SF11">
    <property type="entry name" value="SENSOR PROTEIN KINASE HPTS"/>
    <property type="match status" value="1"/>
</dbReference>
<evidence type="ECO:0000256" key="6">
    <source>
        <dbReference type="ARBA" id="ARBA00022741"/>
    </source>
</evidence>
<evidence type="ECO:0000259" key="13">
    <source>
        <dbReference type="PROSITE" id="PS50885"/>
    </source>
</evidence>
<dbReference type="EMBL" id="CP015405">
    <property type="protein sequence ID" value="ANU77231.1"/>
    <property type="molecule type" value="Genomic_DNA"/>
</dbReference>
<dbReference type="RefSeq" id="WP_065543361.1">
    <property type="nucleotide sequence ID" value="NZ_CP015405.2"/>
</dbReference>
<feature type="transmembrane region" description="Helical" evidence="12">
    <location>
        <begin position="12"/>
        <end position="31"/>
    </location>
</feature>
<evidence type="ECO:0000256" key="10">
    <source>
        <dbReference type="ARBA" id="ARBA00023012"/>
    </source>
</evidence>
<keyword evidence="3" id="KW-0597">Phosphoprotein</keyword>
<evidence type="ECO:0000256" key="5">
    <source>
        <dbReference type="ARBA" id="ARBA00022692"/>
    </source>
</evidence>
<dbReference type="SMART" id="SM00304">
    <property type="entry name" value="HAMP"/>
    <property type="match status" value="1"/>
</dbReference>
<sequence>MIKKLASGYYSKMLLICIITVCTVTVSLFLLSSRLIKEQEKNDFLKDYDIVISNLSAILTARQNSMANTLAPVFSSASRYQTLCRLYREDFSPDSSTNYSIVQMLGEICRYDQNLRGILLLTRTGRLYQYSPAYDTITPLKLSQNTYKMEPYQLRVLSDAQIDSLSSEYEKPGDHVYGLTGTVFDYSGDELIPFGQMILLYGVSEFSNAIADSHMNEAGVFTITDKEDHIIYNSAGEYTSPEDLILPDVTSVEGNTQQTSAVRRMLHGEPYYHAWTGSSRYEYYTGYQVPASPVENSFSQIILASLALFICLSSILLYVVTLRTSDRKIKTIQAGMGLVGQNNLDYRLPVPKSNDEFTQIISSFNGMCDELQRNVEKAYLYEISQKKAELYAMQTSINPHFLYNTLEQIRVQIMKGQYSDASQMLLLLSKMYRNQTRRNLYVSIGEELNLCENLINLYMYRYGNFDYEFIIGGSLKIYGIPKNTLQPLIENYFVHGLVPDRDDNFLTVSVQPVKQNGENWLEFYIDDDGYSISSEDLAALEEKLSQPVLNRNEDNGFALSNVNTRLMLVFGKDSGLHVSRGFGNHGFRVTFRIPPMLPETLGIPQA</sequence>
<evidence type="ECO:0000256" key="8">
    <source>
        <dbReference type="ARBA" id="ARBA00022840"/>
    </source>
</evidence>
<keyword evidence="6" id="KW-0547">Nucleotide-binding</keyword>
<keyword evidence="7 14" id="KW-0418">Kinase</keyword>
<keyword evidence="15" id="KW-1185">Reference proteome</keyword>
<dbReference type="OrthoDB" id="9776552at2"/>
<evidence type="ECO:0000313" key="15">
    <source>
        <dbReference type="Proteomes" id="UP000092574"/>
    </source>
</evidence>
<gene>
    <name evidence="14" type="ORF">A4V09_16590</name>
</gene>
<dbReference type="InterPro" id="IPR050640">
    <property type="entry name" value="Bact_2-comp_sensor_kinase"/>
</dbReference>
<protein>
    <submittedName>
        <fullName evidence="14">Sensor histidine kinase</fullName>
    </submittedName>
</protein>